<name>A0A402A8Y1_9CHLR</name>
<comment type="caution">
    <text evidence="1">The sequence shown here is derived from an EMBL/GenBank/DDBJ whole genome shotgun (WGS) entry which is preliminary data.</text>
</comment>
<dbReference type="PANTHER" id="PTHR30528">
    <property type="entry name" value="CYTOPLASMIC PROTEIN"/>
    <property type="match status" value="1"/>
</dbReference>
<reference evidence="2" key="1">
    <citation type="submission" date="2018-12" db="EMBL/GenBank/DDBJ databases">
        <title>Tengunoibacter tsumagoiensis gen. nov., sp. nov., Dictyobacter kobayashii sp. nov., D. alpinus sp. nov., and D. joshuensis sp. nov. and description of Dictyobacteraceae fam. nov. within the order Ktedonobacterales isolated from Tengu-no-mugimeshi.</title>
        <authorList>
            <person name="Wang C.M."/>
            <person name="Zheng Y."/>
            <person name="Sakai Y."/>
            <person name="Toyoda A."/>
            <person name="Minakuchi Y."/>
            <person name="Abe K."/>
            <person name="Yokota A."/>
            <person name="Yabe S."/>
        </authorList>
    </citation>
    <scope>NUCLEOTIDE SEQUENCE [LARGE SCALE GENOMIC DNA]</scope>
    <source>
        <strain evidence="2">Uno3</strain>
    </source>
</reference>
<sequence length="422" mass="49174">MLTITIDTARRFILGKQGIWPGRRWRGIEGMEQAMYAMEYLQLDPLQIIARSQDITLHSRVLDYTPGLWEEVTYQQRKFFDWGGWLAVRPMEELPYWRVVMHRERDYNERIRAMAHDHAETIVEMRAILRERGIVSNRDFAMATRTRTQSYRGRKDSALALYYLWRTGEVMTHHRNRFERVYALTDQVAPAHLLRESTEAEADRFILTKDISFSGLSRLKRTSDSFQRGNPALAAKKLLKDMIADGDIIEVKVEGWKMVHYALASDLDVLNELSAGRVPKAWTPLDTTTLEEVVFMAPLDPVSARGRTSEIFDFEHVWEVYKPEHQRKFGYYTLPILWDDRLVARFDSKLDRITNTFIILGLWLEDEALGKDEAFARALARGFARFITFLGASKLDTQAIREPLLRQHVDSSTKVEVELQDI</sequence>
<dbReference type="RefSeq" id="WP_126583035.1">
    <property type="nucleotide sequence ID" value="NZ_BIFR01000002.1"/>
</dbReference>
<dbReference type="AlphaFoldDB" id="A0A402A8Y1"/>
<proteinExistence type="predicted"/>
<dbReference type="OrthoDB" id="9787207at2"/>
<dbReference type="PANTHER" id="PTHR30528:SF0">
    <property type="entry name" value="CYTOPLASMIC PROTEIN"/>
    <property type="match status" value="1"/>
</dbReference>
<dbReference type="Pfam" id="PF06224">
    <property type="entry name" value="AlkZ-like"/>
    <property type="match status" value="1"/>
</dbReference>
<evidence type="ECO:0000313" key="1">
    <source>
        <dbReference type="EMBL" id="GCE15603.1"/>
    </source>
</evidence>
<dbReference type="Proteomes" id="UP000287352">
    <property type="component" value="Unassembled WGS sequence"/>
</dbReference>
<organism evidence="1 2">
    <name type="scientific">Tengunoibacter tsumagoiensis</name>
    <dbReference type="NCBI Taxonomy" id="2014871"/>
    <lineage>
        <taxon>Bacteria</taxon>
        <taxon>Bacillati</taxon>
        <taxon>Chloroflexota</taxon>
        <taxon>Ktedonobacteria</taxon>
        <taxon>Ktedonobacterales</taxon>
        <taxon>Dictyobacteraceae</taxon>
        <taxon>Tengunoibacter</taxon>
    </lineage>
</organism>
<gene>
    <name evidence="1" type="ORF">KTT_54620</name>
</gene>
<keyword evidence="2" id="KW-1185">Reference proteome</keyword>
<protein>
    <recommendedName>
        <fullName evidence="3">Winged helix-turn-helix domain-containing protein</fullName>
    </recommendedName>
</protein>
<accession>A0A402A8Y1</accession>
<dbReference type="EMBL" id="BIFR01000002">
    <property type="protein sequence ID" value="GCE15603.1"/>
    <property type="molecule type" value="Genomic_DNA"/>
</dbReference>
<dbReference type="InterPro" id="IPR009351">
    <property type="entry name" value="AlkZ-like"/>
</dbReference>
<evidence type="ECO:0008006" key="3">
    <source>
        <dbReference type="Google" id="ProtNLM"/>
    </source>
</evidence>
<evidence type="ECO:0000313" key="2">
    <source>
        <dbReference type="Proteomes" id="UP000287352"/>
    </source>
</evidence>